<dbReference type="SUPFAM" id="SSF52283">
    <property type="entry name" value="Formate/glycerate dehydrogenase catalytic domain-like"/>
    <property type="match status" value="1"/>
</dbReference>
<evidence type="ECO:0000256" key="1">
    <source>
        <dbReference type="ARBA" id="ARBA00005854"/>
    </source>
</evidence>
<dbReference type="InterPro" id="IPR006140">
    <property type="entry name" value="D-isomer_DH_NAD-bd"/>
</dbReference>
<keyword evidence="3" id="KW-0520">NAD</keyword>
<dbReference type="PANTHER" id="PTHR43026:SF1">
    <property type="entry name" value="2-HYDROXYACID DEHYDROGENASE HOMOLOG 1-RELATED"/>
    <property type="match status" value="1"/>
</dbReference>
<name>A0A7R7IER7_9FIRM</name>
<organism evidence="7 8">
    <name type="scientific">Anaeromicropila herbilytica</name>
    <dbReference type="NCBI Taxonomy" id="2785025"/>
    <lineage>
        <taxon>Bacteria</taxon>
        <taxon>Bacillati</taxon>
        <taxon>Bacillota</taxon>
        <taxon>Clostridia</taxon>
        <taxon>Lachnospirales</taxon>
        <taxon>Lachnospiraceae</taxon>
        <taxon>Anaeromicropila</taxon>
    </lineage>
</organism>
<evidence type="ECO:0000259" key="5">
    <source>
        <dbReference type="Pfam" id="PF00389"/>
    </source>
</evidence>
<accession>A0A7R7IER7</accession>
<dbReference type="SUPFAM" id="SSF51735">
    <property type="entry name" value="NAD(P)-binding Rossmann-fold domains"/>
    <property type="match status" value="1"/>
</dbReference>
<protein>
    <submittedName>
        <fullName evidence="7">2-hydroxyacid dehydrogenase</fullName>
    </submittedName>
</protein>
<evidence type="ECO:0000256" key="4">
    <source>
        <dbReference type="RuleBase" id="RU003719"/>
    </source>
</evidence>
<dbReference type="PROSITE" id="PS00065">
    <property type="entry name" value="D_2_HYDROXYACID_DH_1"/>
    <property type="match status" value="1"/>
</dbReference>
<evidence type="ECO:0000313" key="8">
    <source>
        <dbReference type="Proteomes" id="UP000595897"/>
    </source>
</evidence>
<evidence type="ECO:0000256" key="3">
    <source>
        <dbReference type="ARBA" id="ARBA00023027"/>
    </source>
</evidence>
<dbReference type="InterPro" id="IPR006139">
    <property type="entry name" value="D-isomer_2_OHA_DH_cat_dom"/>
</dbReference>
<dbReference type="KEGG" id="ahb:bsdtb5_26830"/>
<dbReference type="PANTHER" id="PTHR43026">
    <property type="entry name" value="2-HYDROXYACID DEHYDROGENASE HOMOLOG 1-RELATED"/>
    <property type="match status" value="1"/>
</dbReference>
<evidence type="ECO:0000259" key="6">
    <source>
        <dbReference type="Pfam" id="PF02826"/>
    </source>
</evidence>
<dbReference type="InterPro" id="IPR036291">
    <property type="entry name" value="NAD(P)-bd_dom_sf"/>
</dbReference>
<comment type="similarity">
    <text evidence="1 4">Belongs to the D-isomer specific 2-hydroxyacid dehydrogenase family.</text>
</comment>
<dbReference type="InterPro" id="IPR029753">
    <property type="entry name" value="D-isomer_DH_CS"/>
</dbReference>
<dbReference type="PROSITE" id="PS00671">
    <property type="entry name" value="D_2_HYDROXYACID_DH_3"/>
    <property type="match status" value="1"/>
</dbReference>
<dbReference type="EMBL" id="AP024169">
    <property type="protein sequence ID" value="BCN31388.1"/>
    <property type="molecule type" value="Genomic_DNA"/>
</dbReference>
<dbReference type="GO" id="GO:0051287">
    <property type="term" value="F:NAD binding"/>
    <property type="evidence" value="ECO:0007669"/>
    <property type="project" value="InterPro"/>
</dbReference>
<feature type="domain" description="D-isomer specific 2-hydroxyacid dehydrogenase catalytic" evidence="5">
    <location>
        <begin position="6"/>
        <end position="324"/>
    </location>
</feature>
<dbReference type="PROSITE" id="PS00670">
    <property type="entry name" value="D_2_HYDROXYACID_DH_2"/>
    <property type="match status" value="1"/>
</dbReference>
<dbReference type="Gene3D" id="3.40.50.720">
    <property type="entry name" value="NAD(P)-binding Rossmann-like Domain"/>
    <property type="match status" value="2"/>
</dbReference>
<dbReference type="Pfam" id="PF02826">
    <property type="entry name" value="2-Hacid_dh_C"/>
    <property type="match status" value="1"/>
</dbReference>
<dbReference type="RefSeq" id="WP_271712510.1">
    <property type="nucleotide sequence ID" value="NZ_AP024169.1"/>
</dbReference>
<keyword evidence="2 4" id="KW-0560">Oxidoreductase</keyword>
<feature type="domain" description="D-isomer specific 2-hydroxyacid dehydrogenase NAD-binding" evidence="6">
    <location>
        <begin position="110"/>
        <end position="294"/>
    </location>
</feature>
<dbReference type="AlphaFoldDB" id="A0A7R7IER7"/>
<gene>
    <name evidence="7" type="ORF">bsdtb5_26830</name>
</gene>
<proteinExistence type="inferred from homology"/>
<dbReference type="GO" id="GO:0016616">
    <property type="term" value="F:oxidoreductase activity, acting on the CH-OH group of donors, NAD or NADP as acceptor"/>
    <property type="evidence" value="ECO:0007669"/>
    <property type="project" value="InterPro"/>
</dbReference>
<dbReference type="CDD" id="cd12183">
    <property type="entry name" value="LDH_like_2"/>
    <property type="match status" value="1"/>
</dbReference>
<dbReference type="Proteomes" id="UP000595897">
    <property type="component" value="Chromosome"/>
</dbReference>
<evidence type="ECO:0000313" key="7">
    <source>
        <dbReference type="EMBL" id="BCN31388.1"/>
    </source>
</evidence>
<sequence length="344" mass="38713">MNRICFYDTKPYDKKYFEANKDKYGFEIDYFEEKLNSKTAIMAKGYEAVVAFVNDTIDKKTVDILYENGVRLIAMRCAGYNNIDFKAAYGKIHVVRVPAYSPYAVAEHAMALLLTLNRKIHKSYNRTREFNFSLNGLTGFDLHGKTVGVIGTGKIGRIFIDICKGFGMNVIAYDLFPIKDSDIHYVPFDELCKQSDIISLHCPLTKETFHLINEDSIGKMKKGVIILNTSRGALINSEDLLSGLKDSIIGGAGLDVYEEETDLFYEDMSYTIIQDDILSRMISMPNVIVTSHQAFLTEEALSNIADTTFANLQEFFLGSSLSNEICYQCGKGEACNKKQNGKCF</sequence>
<dbReference type="InterPro" id="IPR029752">
    <property type="entry name" value="D-isomer_DH_CS1"/>
</dbReference>
<evidence type="ECO:0000256" key="2">
    <source>
        <dbReference type="ARBA" id="ARBA00023002"/>
    </source>
</evidence>
<reference evidence="7 8" key="1">
    <citation type="submission" date="2020-11" db="EMBL/GenBank/DDBJ databases">
        <title>Draft genome sequencing of a Lachnospiraceae strain isolated from anoxic soil subjected to BSD treatment.</title>
        <authorList>
            <person name="Uek A."/>
            <person name="Tonouchi A."/>
        </authorList>
    </citation>
    <scope>NUCLEOTIDE SEQUENCE [LARGE SCALE GENOMIC DNA]</scope>
    <source>
        <strain evidence="7 8">TB5</strain>
    </source>
</reference>
<dbReference type="Pfam" id="PF00389">
    <property type="entry name" value="2-Hacid_dh"/>
    <property type="match status" value="1"/>
</dbReference>
<dbReference type="InterPro" id="IPR058205">
    <property type="entry name" value="D-LDH-like"/>
</dbReference>
<keyword evidence="8" id="KW-1185">Reference proteome</keyword>